<name>A0ABZ1UDN0_9ACTN</name>
<gene>
    <name evidence="1" type="ORF">OHA16_36905</name>
</gene>
<accession>A0ABZ1UDN0</accession>
<dbReference type="EMBL" id="CP108110">
    <property type="protein sequence ID" value="WUQ88082.1"/>
    <property type="molecule type" value="Genomic_DNA"/>
</dbReference>
<dbReference type="Proteomes" id="UP001432222">
    <property type="component" value="Chromosome"/>
</dbReference>
<protein>
    <submittedName>
        <fullName evidence="1">Winged helix DNA-binding domain-containing protein</fullName>
    </submittedName>
</protein>
<dbReference type="Pfam" id="PF06224">
    <property type="entry name" value="AlkZ-like"/>
    <property type="match status" value="1"/>
</dbReference>
<sequence length="407" mass="45069">MPTAFGSELAIHPLDDVASQRLWNWTLRRQGLADEARFDSVEVIARASLGLHAARLPSPFATVAARSTGGDVATSLFAQPTRERVMTVRCMRKTLHALPLDLASAAHAATRHYRERDALRAVVNGRERLVDVEAAGDELAALLETHGPLHHREIEDRLAQHGISTPRARLALKLSWERGDIAYLNASDAWNRELRTFALTKRAYPEADLGLDRQHATAVLIETYFDRYGPASLADAVWWSALSRAAITAALAAGTREVVAVTTSWSDQVQYMFADRLEEFLAAEPDNHCSGVNLLAHEDVALKAYFETRPRYLGDLPARRAFNQIGEALPTVLHDGQIIGIWAWDETGRRVTTSLVRGRATAGIRSTVRARADRLTRVLRLGWTSGRPDRALMIPGRLTLRSNQGQS</sequence>
<dbReference type="RefSeq" id="WP_328958633.1">
    <property type="nucleotide sequence ID" value="NZ_CP108110.1"/>
</dbReference>
<keyword evidence="1" id="KW-0238">DNA-binding</keyword>
<evidence type="ECO:0000313" key="1">
    <source>
        <dbReference type="EMBL" id="WUQ88082.1"/>
    </source>
</evidence>
<organism evidence="1 2">
    <name type="scientific">Kitasatospora purpeofusca</name>
    <dbReference type="NCBI Taxonomy" id="67352"/>
    <lineage>
        <taxon>Bacteria</taxon>
        <taxon>Bacillati</taxon>
        <taxon>Actinomycetota</taxon>
        <taxon>Actinomycetes</taxon>
        <taxon>Kitasatosporales</taxon>
        <taxon>Streptomycetaceae</taxon>
        <taxon>Kitasatospora</taxon>
    </lineage>
</organism>
<dbReference type="PANTHER" id="PTHR38479:SF2">
    <property type="entry name" value="WINGED HELIX DNA-BINDING DOMAIN-CONTAINING PROTEIN"/>
    <property type="match status" value="1"/>
</dbReference>
<dbReference type="PANTHER" id="PTHR38479">
    <property type="entry name" value="LMO0824 PROTEIN"/>
    <property type="match status" value="1"/>
</dbReference>
<proteinExistence type="predicted"/>
<keyword evidence="2" id="KW-1185">Reference proteome</keyword>
<reference evidence="1" key="1">
    <citation type="submission" date="2022-10" db="EMBL/GenBank/DDBJ databases">
        <title>The complete genomes of actinobacterial strains from the NBC collection.</title>
        <authorList>
            <person name="Joergensen T.S."/>
            <person name="Alvarez Arevalo M."/>
            <person name="Sterndorff E.B."/>
            <person name="Faurdal D."/>
            <person name="Vuksanovic O."/>
            <person name="Mourched A.-S."/>
            <person name="Charusanti P."/>
            <person name="Shaw S."/>
            <person name="Blin K."/>
            <person name="Weber T."/>
        </authorList>
    </citation>
    <scope>NUCLEOTIDE SEQUENCE</scope>
    <source>
        <strain evidence="1">NBC_00222</strain>
    </source>
</reference>
<dbReference type="InterPro" id="IPR009351">
    <property type="entry name" value="AlkZ-like"/>
</dbReference>
<dbReference type="GO" id="GO:0003677">
    <property type="term" value="F:DNA binding"/>
    <property type="evidence" value="ECO:0007669"/>
    <property type="project" value="UniProtKB-KW"/>
</dbReference>
<evidence type="ECO:0000313" key="2">
    <source>
        <dbReference type="Proteomes" id="UP001432222"/>
    </source>
</evidence>